<evidence type="ECO:0000313" key="3">
    <source>
        <dbReference type="EMBL" id="QXL89078.1"/>
    </source>
</evidence>
<dbReference type="RefSeq" id="WP_257892127.1">
    <property type="nucleotide sequence ID" value="NZ_JAIMBW010000001.1"/>
</dbReference>
<organism evidence="3">
    <name type="scientific">Gymnodinialimonas phycosphaerae</name>
    <dbReference type="NCBI Taxonomy" id="2841589"/>
    <lineage>
        <taxon>Bacteria</taxon>
        <taxon>Pseudomonadati</taxon>
        <taxon>Pseudomonadota</taxon>
        <taxon>Alphaproteobacteria</taxon>
        <taxon>Rhodobacterales</taxon>
        <taxon>Paracoccaceae</taxon>
        <taxon>Gymnodinialimonas</taxon>
    </lineage>
</organism>
<dbReference type="Pfam" id="PF14355">
    <property type="entry name" value="Abi_C"/>
    <property type="match status" value="1"/>
</dbReference>
<dbReference type="AlphaFoldDB" id="A0A975YH25"/>
<dbReference type="EMBL" id="JAIMBW010000001">
    <property type="protein sequence ID" value="MBY4892327.1"/>
    <property type="molecule type" value="Genomic_DNA"/>
</dbReference>
<accession>A0A975YH25</accession>
<name>A0A975YH25_9RHOB</name>
<gene>
    <name evidence="2" type="ORF">KUL25_06065</name>
    <name evidence="3" type="ORF">KUL25_06070</name>
</gene>
<proteinExistence type="predicted"/>
<evidence type="ECO:0000259" key="1">
    <source>
        <dbReference type="Pfam" id="PF14355"/>
    </source>
</evidence>
<evidence type="ECO:0000313" key="4">
    <source>
        <dbReference type="Proteomes" id="UP000693972"/>
    </source>
</evidence>
<keyword evidence="4" id="KW-1185">Reference proteome</keyword>
<dbReference type="InterPro" id="IPR026001">
    <property type="entry name" value="Abi-like_C"/>
</dbReference>
<sequence length="280" mass="30839">MDEKIPSPVIGVIGEIFSDNYTHADIDRLFAYADAPEENPGGNKVQKTVDWLRLINKQSPSPIKVLGPLLEDILENPGWDPSSGANWMRVEVPEWSVILKQRQERIRKILSRCGLSYSDGGHIGTASATPTASLDELVSQRGLSAVEVEMKRALKQVEDDPNAAAQYAGNVLEATFKAYLNKKTIAYNENGDTLNDLWRITRDDLGINPKDLEAKDLKKIASGLGSIVDGTMYLRNKRSGAHGRTEAEHMAAAIRPRHARLVIHSAHTLAAYVLECSESV</sequence>
<reference evidence="3 4" key="1">
    <citation type="submission" date="2021-07" db="EMBL/GenBank/DDBJ databases">
        <title>Karlodiniumbacter phycospheric gen. nov., sp. nov., a phycosphere bacterium isolated from karlodinium veneficum.</title>
        <authorList>
            <person name="Peng Y."/>
            <person name="Jiang L."/>
            <person name="Lee J."/>
        </authorList>
    </citation>
    <scope>NUCLEOTIDE SEQUENCE</scope>
    <source>
        <strain evidence="3 4">N5</strain>
    </source>
</reference>
<evidence type="ECO:0000313" key="2">
    <source>
        <dbReference type="EMBL" id="MBY4892327.1"/>
    </source>
</evidence>
<feature type="domain" description="Abortive infection protein-like C-terminal" evidence="1">
    <location>
        <begin position="197"/>
        <end position="274"/>
    </location>
</feature>
<protein>
    <submittedName>
        <fullName evidence="3">Abortive infection family protein</fullName>
    </submittedName>
</protein>
<dbReference type="EMBL" id="CP078073">
    <property type="protein sequence ID" value="QXL89078.1"/>
    <property type="molecule type" value="Genomic_DNA"/>
</dbReference>
<dbReference type="Proteomes" id="UP000693972">
    <property type="component" value="Unassembled WGS sequence"/>
</dbReference>